<reference evidence="3 4" key="1">
    <citation type="submission" date="2018-08" db="EMBL/GenBank/DDBJ databases">
        <title>Meiothermus terrae DSM 26712 genome sequencing project.</title>
        <authorList>
            <person name="Da Costa M.S."/>
            <person name="Albuquerque L."/>
            <person name="Raposo P."/>
            <person name="Froufe H.J.C."/>
            <person name="Barroso C.S."/>
            <person name="Egas C."/>
        </authorList>
    </citation>
    <scope>NUCLEOTIDE SEQUENCE [LARGE SCALE GENOMIC DNA]</scope>
    <source>
        <strain evidence="3 4">DSM 26712</strain>
    </source>
</reference>
<dbReference type="EMBL" id="QXDL01000173">
    <property type="protein sequence ID" value="RIH81450.1"/>
    <property type="molecule type" value="Genomic_DNA"/>
</dbReference>
<protein>
    <submittedName>
        <fullName evidence="3">Peptidase family M28</fullName>
    </submittedName>
</protein>
<gene>
    <name evidence="3" type="ORF">Mterra_03158</name>
</gene>
<organism evidence="3 4">
    <name type="scientific">Calidithermus terrae</name>
    <dbReference type="NCBI Taxonomy" id="1408545"/>
    <lineage>
        <taxon>Bacteria</taxon>
        <taxon>Thermotogati</taxon>
        <taxon>Deinococcota</taxon>
        <taxon>Deinococci</taxon>
        <taxon>Thermales</taxon>
        <taxon>Thermaceae</taxon>
        <taxon>Calidithermus</taxon>
    </lineage>
</organism>
<keyword evidence="1" id="KW-0812">Transmembrane</keyword>
<feature type="domain" description="Peptidase M28" evidence="2">
    <location>
        <begin position="110"/>
        <end position="344"/>
    </location>
</feature>
<dbReference type="AlphaFoldDB" id="A0A399EEN1"/>
<proteinExistence type="predicted"/>
<evidence type="ECO:0000259" key="2">
    <source>
        <dbReference type="Pfam" id="PF04389"/>
    </source>
</evidence>
<accession>A0A399EEN1</accession>
<keyword evidence="4" id="KW-1185">Reference proteome</keyword>
<dbReference type="Pfam" id="PF04389">
    <property type="entry name" value="Peptidase_M28"/>
    <property type="match status" value="1"/>
</dbReference>
<evidence type="ECO:0000313" key="4">
    <source>
        <dbReference type="Proteomes" id="UP000265715"/>
    </source>
</evidence>
<dbReference type="RefSeq" id="WP_245971665.1">
    <property type="nucleotide sequence ID" value="NZ_QXDL01000173.1"/>
</dbReference>
<feature type="transmembrane region" description="Helical" evidence="1">
    <location>
        <begin position="54"/>
        <end position="81"/>
    </location>
</feature>
<feature type="transmembrane region" description="Helical" evidence="1">
    <location>
        <begin position="141"/>
        <end position="162"/>
    </location>
</feature>
<comment type="caution">
    <text evidence="3">The sequence shown here is derived from an EMBL/GenBank/DDBJ whole genome shotgun (WGS) entry which is preliminary data.</text>
</comment>
<dbReference type="Gene3D" id="3.40.630.10">
    <property type="entry name" value="Zn peptidases"/>
    <property type="match status" value="1"/>
</dbReference>
<keyword evidence="1" id="KW-1133">Transmembrane helix</keyword>
<sequence>MRELWEALCALPHRGSATAMEARAAGLLRGWLEARGHAVRAQPFRAPRSYGWELLAVSLVLGAGGVSGLFWLALLGALAFWAHFRGVWTPWAALFDRHPSQNLLAEAGADGRTLVLMAHYDSAKTWFIYDPRRVRGFRANFLLNAALAFALPPAVLLVPWLGKAVGLYFLAQAALLLWRELTAPYVNGANDNASGVAVAAALFDELARQAPPGWRVVLALTGCEEVGAKGALALARGGEIPAGALILNLDNVGRGTLFYAVGEGMLGYRPYAGELLEAARALPGARPLEYRLAYFDTRAFPKNPCLTLIRLEEGVIPNWHWPSDVAANVRWEDVEQTREYALKLVHSLLGARG</sequence>
<dbReference type="Proteomes" id="UP000265715">
    <property type="component" value="Unassembled WGS sequence"/>
</dbReference>
<dbReference type="InterPro" id="IPR007484">
    <property type="entry name" value="Peptidase_M28"/>
</dbReference>
<dbReference type="SUPFAM" id="SSF53187">
    <property type="entry name" value="Zn-dependent exopeptidases"/>
    <property type="match status" value="1"/>
</dbReference>
<evidence type="ECO:0000313" key="3">
    <source>
        <dbReference type="EMBL" id="RIH81450.1"/>
    </source>
</evidence>
<name>A0A399EEN1_9DEIN</name>
<evidence type="ECO:0000256" key="1">
    <source>
        <dbReference type="SAM" id="Phobius"/>
    </source>
</evidence>
<keyword evidence="1" id="KW-0472">Membrane</keyword>